<evidence type="ECO:0000256" key="2">
    <source>
        <dbReference type="SAM" id="SignalP"/>
    </source>
</evidence>
<keyword evidence="4" id="KW-1185">Reference proteome</keyword>
<evidence type="ECO:0000313" key="4">
    <source>
        <dbReference type="Proteomes" id="UP000278907"/>
    </source>
</evidence>
<comment type="caution">
    <text evidence="3">The sequence shown here is derived from an EMBL/GenBank/DDBJ whole genome shotgun (WGS) entry which is preliminary data.</text>
</comment>
<name>A0ABX9QDI0_9BACT</name>
<evidence type="ECO:0000256" key="1">
    <source>
        <dbReference type="SAM" id="MobiDB-lite"/>
    </source>
</evidence>
<accession>A0ABX9QDI0</accession>
<reference evidence="3 4" key="1">
    <citation type="submission" date="2018-09" db="EMBL/GenBank/DDBJ databases">
        <authorList>
            <person name="Livingstone P.G."/>
            <person name="Whitworth D.E."/>
        </authorList>
    </citation>
    <scope>NUCLEOTIDE SEQUENCE [LARGE SCALE GENOMIC DNA]</scope>
    <source>
        <strain evidence="3 4">CA031B</strain>
    </source>
</reference>
<dbReference type="EMBL" id="RAWI01000254">
    <property type="protein sequence ID" value="RKH99777.1"/>
    <property type="molecule type" value="Genomic_DNA"/>
</dbReference>
<sequence>MRPPLLIAVLLWVSLAAVARAEPPEVEATPGRVVLGQDPAVVVRVRVPKGAGPVRAAASSGTWEATRVEGGAERVFRWTPPPVRYPLWAVLAFWVEDGRPPEVTPVHIPLLGRTTLDVSTAPGAEVVVAVGEARFGPVKADARGRAQVPVEVPPDAKEARVLATRGTLTTDRSAPLEVPSERPLVAALTPDPLSPEDGGWLILAGTEGVVPPSQLDVAAEGATVKADPSKERARFTVHPREGAPRVSVTVRWRDADPTANAARIQAGVRPARPKPPETVELTAPTSPAPPPQTLAPRGTGERLSLFLLGGAAFASGANGGPLLSLGVSVPLPVWNGRLAAEAEAGFRHAMFDAPQEDLGVHSRVWGVPLLLSARVTLFQHDSFKLDGRAGAGVLPFSHRLSVDASQTSDDFPTAVDESRVAAMGFLSVQGAYGFGRWSVLAEARAALAPVETDLLRAELGGVSVSAGLRFVP</sequence>
<feature type="signal peptide" evidence="2">
    <location>
        <begin position="1"/>
        <end position="21"/>
    </location>
</feature>
<dbReference type="Proteomes" id="UP000278907">
    <property type="component" value="Unassembled WGS sequence"/>
</dbReference>
<organism evidence="3 4">
    <name type="scientific">Corallococcus praedator</name>
    <dbReference type="NCBI Taxonomy" id="2316724"/>
    <lineage>
        <taxon>Bacteria</taxon>
        <taxon>Pseudomonadati</taxon>
        <taxon>Myxococcota</taxon>
        <taxon>Myxococcia</taxon>
        <taxon>Myxococcales</taxon>
        <taxon>Cystobacterineae</taxon>
        <taxon>Myxococcaceae</taxon>
        <taxon>Corallococcus</taxon>
    </lineage>
</organism>
<proteinExistence type="predicted"/>
<feature type="chain" id="PRO_5046327728" evidence="2">
    <location>
        <begin position="22"/>
        <end position="472"/>
    </location>
</feature>
<keyword evidence="2" id="KW-0732">Signal</keyword>
<gene>
    <name evidence="3" type="ORF">D7Y13_27470</name>
</gene>
<protein>
    <submittedName>
        <fullName evidence="3">Uncharacterized protein</fullName>
    </submittedName>
</protein>
<feature type="region of interest" description="Disordered" evidence="1">
    <location>
        <begin position="269"/>
        <end position="292"/>
    </location>
</feature>
<dbReference type="RefSeq" id="WP_120630813.1">
    <property type="nucleotide sequence ID" value="NZ_RAWI01000254.1"/>
</dbReference>
<evidence type="ECO:0000313" key="3">
    <source>
        <dbReference type="EMBL" id="RKH99777.1"/>
    </source>
</evidence>